<protein>
    <submittedName>
        <fullName evidence="2">Uncharacterized protein</fullName>
    </submittedName>
</protein>
<reference evidence="2" key="1">
    <citation type="submission" date="2022-10" db="EMBL/GenBank/DDBJ databases">
        <authorList>
            <person name="Chen Y."/>
            <person name="Dougan E. K."/>
            <person name="Chan C."/>
            <person name="Rhodes N."/>
            <person name="Thang M."/>
        </authorList>
    </citation>
    <scope>NUCLEOTIDE SEQUENCE</scope>
</reference>
<dbReference type="AlphaFoldDB" id="A0A9P1D8R9"/>
<comment type="caution">
    <text evidence="2">The sequence shown here is derived from an EMBL/GenBank/DDBJ whole genome shotgun (WGS) entry which is preliminary data.</text>
</comment>
<gene>
    <name evidence="2" type="ORF">C1SCF055_LOCUS31018</name>
</gene>
<keyword evidence="1" id="KW-0812">Transmembrane</keyword>
<dbReference type="EMBL" id="CAMXCT020003591">
    <property type="protein sequence ID" value="CAL1158655.1"/>
    <property type="molecule type" value="Genomic_DNA"/>
</dbReference>
<evidence type="ECO:0000313" key="2">
    <source>
        <dbReference type="EMBL" id="CAI4005280.1"/>
    </source>
</evidence>
<organism evidence="2">
    <name type="scientific">Cladocopium goreaui</name>
    <dbReference type="NCBI Taxonomy" id="2562237"/>
    <lineage>
        <taxon>Eukaryota</taxon>
        <taxon>Sar</taxon>
        <taxon>Alveolata</taxon>
        <taxon>Dinophyceae</taxon>
        <taxon>Suessiales</taxon>
        <taxon>Symbiodiniaceae</taxon>
        <taxon>Cladocopium</taxon>
    </lineage>
</organism>
<name>A0A9P1D8R9_9DINO</name>
<dbReference type="Proteomes" id="UP001152797">
    <property type="component" value="Unassembled WGS sequence"/>
</dbReference>
<dbReference type="EMBL" id="CAMXCT030003591">
    <property type="protein sequence ID" value="CAL4792592.1"/>
    <property type="molecule type" value="Genomic_DNA"/>
</dbReference>
<proteinExistence type="predicted"/>
<accession>A0A9P1D8R9</accession>
<keyword evidence="1" id="KW-0472">Membrane</keyword>
<feature type="transmembrane region" description="Helical" evidence="1">
    <location>
        <begin position="37"/>
        <end position="65"/>
    </location>
</feature>
<evidence type="ECO:0000256" key="1">
    <source>
        <dbReference type="SAM" id="Phobius"/>
    </source>
</evidence>
<reference evidence="3 4" key="2">
    <citation type="submission" date="2024-05" db="EMBL/GenBank/DDBJ databases">
        <authorList>
            <person name="Chen Y."/>
            <person name="Shah S."/>
            <person name="Dougan E. K."/>
            <person name="Thang M."/>
            <person name="Chan C."/>
        </authorList>
    </citation>
    <scope>NUCLEOTIDE SEQUENCE [LARGE SCALE GENOMIC DNA]</scope>
</reference>
<keyword evidence="4" id="KW-1185">Reference proteome</keyword>
<evidence type="ECO:0000313" key="3">
    <source>
        <dbReference type="EMBL" id="CAL4792592.1"/>
    </source>
</evidence>
<dbReference type="EMBL" id="CAMXCT010003591">
    <property type="protein sequence ID" value="CAI4005280.1"/>
    <property type="molecule type" value="Genomic_DNA"/>
</dbReference>
<sequence>MLRCEKLHRPAAYEPILVRLPQVFGAALLHWEKKRQYFSVILVLTKTASLFLGIFFLQSASLCFFRPCREKVMSSRFLVPCSYKTKNFDDIKLSMALIQRFESDTDFCQSARKRTDVP</sequence>
<keyword evidence="1" id="KW-1133">Transmembrane helix</keyword>
<evidence type="ECO:0000313" key="4">
    <source>
        <dbReference type="Proteomes" id="UP001152797"/>
    </source>
</evidence>